<name>A0ABS5Z3V2_9ACTN</name>
<dbReference type="EMBL" id="JAHKKG010000015">
    <property type="protein sequence ID" value="MBU2669619.1"/>
    <property type="molecule type" value="Genomic_DNA"/>
</dbReference>
<keyword evidence="2" id="KW-1133">Transmembrane helix</keyword>
<evidence type="ECO:0000313" key="3">
    <source>
        <dbReference type="EMBL" id="MBU2669619.1"/>
    </source>
</evidence>
<feature type="region of interest" description="Disordered" evidence="1">
    <location>
        <begin position="57"/>
        <end position="84"/>
    </location>
</feature>
<accession>A0ABS5Z3V2</accession>
<keyword evidence="4" id="KW-1185">Reference proteome</keyword>
<dbReference type="RefSeq" id="WP_215794456.1">
    <property type="nucleotide sequence ID" value="NZ_JAHKKG010000015.1"/>
</dbReference>
<keyword evidence="2" id="KW-0472">Membrane</keyword>
<proteinExistence type="predicted"/>
<reference evidence="3 4" key="1">
    <citation type="submission" date="2021-06" db="EMBL/GenBank/DDBJ databases">
        <title>Actinoplanes lichenicola sp. nov., and Actinoplanes ovalisporus sp. nov., isolated from lichen in Thailand.</title>
        <authorList>
            <person name="Saeng-In P."/>
            <person name="Kanchanasin P."/>
            <person name="Yuki M."/>
            <person name="Kudo T."/>
            <person name="Ohkuma M."/>
            <person name="Phongsopitanun W."/>
            <person name="Tanasupawat S."/>
        </authorList>
    </citation>
    <scope>NUCLEOTIDE SEQUENCE [LARGE SCALE GENOMIC DNA]</scope>
    <source>
        <strain evidence="3 4">NBRC 110975</strain>
    </source>
</reference>
<evidence type="ECO:0000256" key="1">
    <source>
        <dbReference type="SAM" id="MobiDB-lite"/>
    </source>
</evidence>
<evidence type="ECO:0000256" key="2">
    <source>
        <dbReference type="SAM" id="Phobius"/>
    </source>
</evidence>
<keyword evidence="2" id="KW-0812">Transmembrane</keyword>
<gene>
    <name evidence="3" type="ORF">KOI35_39525</name>
</gene>
<sequence>MQTSIVIVAVIVLVGFIAYLGLLAFVVTRTGDTRGLRDVALAVRAYRGVLAIVAKNPSDGDGAINKSDEADVLPASRGDLSPDR</sequence>
<dbReference type="Proteomes" id="UP001519654">
    <property type="component" value="Unassembled WGS sequence"/>
</dbReference>
<comment type="caution">
    <text evidence="3">The sequence shown here is derived from an EMBL/GenBank/DDBJ whole genome shotgun (WGS) entry which is preliminary data.</text>
</comment>
<evidence type="ECO:0000313" key="4">
    <source>
        <dbReference type="Proteomes" id="UP001519654"/>
    </source>
</evidence>
<organism evidence="3 4">
    <name type="scientific">Paractinoplanes bogorensis</name>
    <dbReference type="NCBI Taxonomy" id="1610840"/>
    <lineage>
        <taxon>Bacteria</taxon>
        <taxon>Bacillati</taxon>
        <taxon>Actinomycetota</taxon>
        <taxon>Actinomycetes</taxon>
        <taxon>Micromonosporales</taxon>
        <taxon>Micromonosporaceae</taxon>
        <taxon>Paractinoplanes</taxon>
    </lineage>
</organism>
<feature type="transmembrane region" description="Helical" evidence="2">
    <location>
        <begin position="6"/>
        <end position="27"/>
    </location>
</feature>
<protein>
    <submittedName>
        <fullName evidence="3">Uncharacterized protein</fullName>
    </submittedName>
</protein>